<comment type="caution">
    <text evidence="6">The sequence shown here is derived from an EMBL/GenBank/DDBJ whole genome shotgun (WGS) entry which is preliminary data.</text>
</comment>
<evidence type="ECO:0000256" key="1">
    <source>
        <dbReference type="ARBA" id="ARBA00010164"/>
    </source>
</evidence>
<dbReference type="NCBIfam" id="TIGR03071">
    <property type="entry name" value="couple_hipA"/>
    <property type="match status" value="1"/>
</dbReference>
<protein>
    <recommendedName>
        <fullName evidence="8">HipA protein</fullName>
    </recommendedName>
</protein>
<dbReference type="InterPro" id="IPR012893">
    <property type="entry name" value="HipA-like_C"/>
</dbReference>
<dbReference type="STRING" id="1286106.MPL1_09957"/>
<evidence type="ECO:0000256" key="2">
    <source>
        <dbReference type="ARBA" id="ARBA00022679"/>
    </source>
</evidence>
<organism evidence="6 7">
    <name type="scientific">Methylophaga lonarensis MPL</name>
    <dbReference type="NCBI Taxonomy" id="1286106"/>
    <lineage>
        <taxon>Bacteria</taxon>
        <taxon>Pseudomonadati</taxon>
        <taxon>Pseudomonadota</taxon>
        <taxon>Gammaproteobacteria</taxon>
        <taxon>Thiotrichales</taxon>
        <taxon>Piscirickettsiaceae</taxon>
        <taxon>Methylophaga</taxon>
    </lineage>
</organism>
<accession>M7NZ39</accession>
<dbReference type="PANTHER" id="PTHR37419:SF1">
    <property type="entry name" value="SERINE_THREONINE-PROTEIN KINASE TOXIN HIPA"/>
    <property type="match status" value="1"/>
</dbReference>
<evidence type="ECO:0008006" key="8">
    <source>
        <dbReference type="Google" id="ProtNLM"/>
    </source>
</evidence>
<dbReference type="Proteomes" id="UP000012019">
    <property type="component" value="Unassembled WGS sequence"/>
</dbReference>
<dbReference type="InterPro" id="IPR017508">
    <property type="entry name" value="HipA_N1"/>
</dbReference>
<evidence type="ECO:0000259" key="4">
    <source>
        <dbReference type="Pfam" id="PF07804"/>
    </source>
</evidence>
<gene>
    <name evidence="6" type="ORF">MPL1_09957</name>
</gene>
<feature type="domain" description="HipA-like C-terminal" evidence="4">
    <location>
        <begin position="137"/>
        <end position="311"/>
    </location>
</feature>
<dbReference type="eggNOG" id="COG3550">
    <property type="taxonomic scope" value="Bacteria"/>
</dbReference>
<dbReference type="PANTHER" id="PTHR37419">
    <property type="entry name" value="SERINE/THREONINE-PROTEIN KINASE TOXIN HIPA"/>
    <property type="match status" value="1"/>
</dbReference>
<keyword evidence="3" id="KW-0418">Kinase</keyword>
<dbReference type="PATRIC" id="fig|1286106.3.peg.1993"/>
<keyword evidence="2" id="KW-0808">Transferase</keyword>
<evidence type="ECO:0000313" key="7">
    <source>
        <dbReference type="Proteomes" id="UP000012019"/>
    </source>
</evidence>
<dbReference type="GO" id="GO:0004674">
    <property type="term" value="F:protein serine/threonine kinase activity"/>
    <property type="evidence" value="ECO:0007669"/>
    <property type="project" value="TreeGrafter"/>
</dbReference>
<sequence>MVSLPITFNDEPVGTIGVRDHEFFVEYDERWLQTGFALSPHIPLDGSARPLSIEYFLSNLFPEGDQLDVLLRSMQIRKSNMMAILSVIGMDAPGAMAYGAEHVGENHLRRVTSEELAAKLDSGDPAQILVWDGKYRLSLAGVQMKLNIVLAEDNFFLADGSLASTHLLKFAKPQHRYLIVNEFVCMRLAQAVGLEVAEVECLQFGAHRSLMVRRFDRELADGTLTGQQRRLHVIDGCQLLDLPPQYKYEQIHGVGRDVRHIRDGASIPLLFEAINKSLIPAKARMQLLDMILFNLIIGNSDAHGKNVSFRLIGLVFRWRLYMIWCQCVLKPDKPRILTIIWQWPLVMSSMQIKSPPTI</sequence>
<comment type="similarity">
    <text evidence="1">Belongs to the HipA Ser/Thr kinase family.</text>
</comment>
<keyword evidence="7" id="KW-1185">Reference proteome</keyword>
<evidence type="ECO:0000313" key="6">
    <source>
        <dbReference type="EMBL" id="EMR12502.1"/>
    </source>
</evidence>
<dbReference type="Pfam" id="PF07804">
    <property type="entry name" value="HipA_C"/>
    <property type="match status" value="1"/>
</dbReference>
<dbReference type="Pfam" id="PF13657">
    <property type="entry name" value="Couple_hipA"/>
    <property type="match status" value="1"/>
</dbReference>
<dbReference type="EMBL" id="APHR01000054">
    <property type="protein sequence ID" value="EMR12502.1"/>
    <property type="molecule type" value="Genomic_DNA"/>
</dbReference>
<dbReference type="OrthoDB" id="9805913at2"/>
<feature type="domain" description="HipA N-terminal subdomain 1" evidence="5">
    <location>
        <begin position="6"/>
        <end position="98"/>
    </location>
</feature>
<dbReference type="GO" id="GO:0005829">
    <property type="term" value="C:cytosol"/>
    <property type="evidence" value="ECO:0007669"/>
    <property type="project" value="TreeGrafter"/>
</dbReference>
<dbReference type="InterPro" id="IPR052028">
    <property type="entry name" value="HipA_Ser/Thr_kinase"/>
</dbReference>
<name>M7NZ39_9GAMM</name>
<dbReference type="RefSeq" id="WP_009726961.1">
    <property type="nucleotide sequence ID" value="NZ_APHR01000054.1"/>
</dbReference>
<evidence type="ECO:0000259" key="5">
    <source>
        <dbReference type="Pfam" id="PF13657"/>
    </source>
</evidence>
<evidence type="ECO:0000256" key="3">
    <source>
        <dbReference type="ARBA" id="ARBA00022777"/>
    </source>
</evidence>
<proteinExistence type="inferred from homology"/>
<reference evidence="6 7" key="1">
    <citation type="journal article" date="2013" name="Genome Announc.">
        <title>Draft Genome Sequence of Methylophaga lonarensis MPLT, a Haloalkaliphilic (Non-Methane-Utilizing) Methylotroph.</title>
        <authorList>
            <person name="Shetty S.A."/>
            <person name="Marathe N.P."/>
            <person name="Munot H."/>
            <person name="Antony C.P."/>
            <person name="Dhotre D.P."/>
            <person name="Murrell J.C."/>
            <person name="Shouche Y.S."/>
        </authorList>
    </citation>
    <scope>NUCLEOTIDE SEQUENCE [LARGE SCALE GENOMIC DNA]</scope>
    <source>
        <strain evidence="6 7">MPL</strain>
    </source>
</reference>
<dbReference type="AlphaFoldDB" id="M7NZ39"/>